<dbReference type="AlphaFoldDB" id="A0A7C5SXF8"/>
<dbReference type="PANTHER" id="PTHR13847:SF289">
    <property type="entry name" value="GLYCINE OXIDASE"/>
    <property type="match status" value="1"/>
</dbReference>
<gene>
    <name evidence="5" type="primary">thiO</name>
    <name evidence="5" type="ORF">ENN04_01195</name>
</gene>
<evidence type="ECO:0000256" key="2">
    <source>
        <dbReference type="ARBA" id="ARBA00022977"/>
    </source>
</evidence>
<accession>A0A7C5SXF8</accession>
<name>A0A7C5SXF8_9AQUI</name>
<evidence type="ECO:0000256" key="3">
    <source>
        <dbReference type="ARBA" id="ARBA00023002"/>
    </source>
</evidence>
<dbReference type="GO" id="GO:0009228">
    <property type="term" value="P:thiamine biosynthetic process"/>
    <property type="evidence" value="ECO:0007669"/>
    <property type="project" value="UniProtKB-KW"/>
</dbReference>
<evidence type="ECO:0000256" key="1">
    <source>
        <dbReference type="ARBA" id="ARBA00004948"/>
    </source>
</evidence>
<dbReference type="SUPFAM" id="SSF51905">
    <property type="entry name" value="FAD/NAD(P)-binding domain"/>
    <property type="match status" value="1"/>
</dbReference>
<comment type="pathway">
    <text evidence="1">Cofactor biosynthesis; thiamine diphosphate biosynthesis.</text>
</comment>
<dbReference type="Gene3D" id="3.30.9.10">
    <property type="entry name" value="D-Amino Acid Oxidase, subunit A, domain 2"/>
    <property type="match status" value="1"/>
</dbReference>
<evidence type="ECO:0000259" key="4">
    <source>
        <dbReference type="Pfam" id="PF01266"/>
    </source>
</evidence>
<dbReference type="UniPathway" id="UPA00060"/>
<dbReference type="InterPro" id="IPR006076">
    <property type="entry name" value="FAD-dep_OxRdtase"/>
</dbReference>
<dbReference type="EC" id="1.4.3.19" evidence="5"/>
<dbReference type="Pfam" id="PF01266">
    <property type="entry name" value="DAO"/>
    <property type="match status" value="1"/>
</dbReference>
<dbReference type="InterPro" id="IPR036188">
    <property type="entry name" value="FAD/NAD-bd_sf"/>
</dbReference>
<dbReference type="InterPro" id="IPR012727">
    <property type="entry name" value="Gly_oxidase_ThiO"/>
</dbReference>
<proteinExistence type="predicted"/>
<dbReference type="SUPFAM" id="SSF54373">
    <property type="entry name" value="FAD-linked reductases, C-terminal domain"/>
    <property type="match status" value="1"/>
</dbReference>
<dbReference type="EMBL" id="DSAC01000014">
    <property type="protein sequence ID" value="HHO73240.1"/>
    <property type="molecule type" value="Genomic_DNA"/>
</dbReference>
<dbReference type="NCBIfam" id="TIGR02352">
    <property type="entry name" value="thiamin_ThiO"/>
    <property type="match status" value="1"/>
</dbReference>
<dbReference type="GO" id="GO:0050660">
    <property type="term" value="F:flavin adenine dinucleotide binding"/>
    <property type="evidence" value="ECO:0007669"/>
    <property type="project" value="InterPro"/>
</dbReference>
<dbReference type="GO" id="GO:0009229">
    <property type="term" value="P:thiamine diphosphate biosynthetic process"/>
    <property type="evidence" value="ECO:0007669"/>
    <property type="project" value="UniProtKB-UniPathway"/>
</dbReference>
<keyword evidence="2" id="KW-0784">Thiamine biosynthesis</keyword>
<comment type="caution">
    <text evidence="5">The sequence shown here is derived from an EMBL/GenBank/DDBJ whole genome shotgun (WGS) entry which is preliminary data.</text>
</comment>
<dbReference type="GO" id="GO:0043799">
    <property type="term" value="F:glycine oxidase activity"/>
    <property type="evidence" value="ECO:0007669"/>
    <property type="project" value="UniProtKB-EC"/>
</dbReference>
<keyword evidence="3 5" id="KW-0560">Oxidoreductase</keyword>
<sequence length="343" mass="38352">MKVLVVGSGIIGLTTALYLALEGFEVKVITRNPEEASSWVAGGMLAPFSEGLEGELFDFSYKSLKMYPDYVKLVEDVSKLKVDFWTDGIYRVVLEGEEELLKKAEDYKSKGYKVELLERPPYLSQRVSLLMYYLEEGWVDVENLMDALLRAMELLGVPIEIDEVVGVEQKGDRAEALKGLKGTYTADYYIFCTGAWAKELFDVPVYPIKGQALKVKAKPFEVVHYSTISYLIPRSRYMYIGATSEDVSFLGGNTVEGLASLCLNATQIAPSLAKGEVLSTLYGFRPATPDEKPVFLLGENYALLSGHYRNGILLAPITAHLMKSLLKDNQKSIYFESFSPKRF</sequence>
<protein>
    <submittedName>
        <fullName evidence="5">Glycine oxidase ThiO</fullName>
        <ecNumber evidence="5">1.4.3.19</ecNumber>
    </submittedName>
</protein>
<dbReference type="Gene3D" id="3.50.50.60">
    <property type="entry name" value="FAD/NAD(P)-binding domain"/>
    <property type="match status" value="1"/>
</dbReference>
<dbReference type="GO" id="GO:0005737">
    <property type="term" value="C:cytoplasm"/>
    <property type="evidence" value="ECO:0007669"/>
    <property type="project" value="TreeGrafter"/>
</dbReference>
<feature type="domain" description="FAD dependent oxidoreductase" evidence="4">
    <location>
        <begin position="2"/>
        <end position="323"/>
    </location>
</feature>
<dbReference type="PANTHER" id="PTHR13847">
    <property type="entry name" value="SARCOSINE DEHYDROGENASE-RELATED"/>
    <property type="match status" value="1"/>
</dbReference>
<organism evidence="5">
    <name type="scientific">Thermocrinis ruber</name>
    <dbReference type="NCBI Taxonomy" id="75906"/>
    <lineage>
        <taxon>Bacteria</taxon>
        <taxon>Pseudomonadati</taxon>
        <taxon>Aquificota</taxon>
        <taxon>Aquificia</taxon>
        <taxon>Aquificales</taxon>
        <taxon>Aquificaceae</taxon>
        <taxon>Thermocrinis</taxon>
    </lineage>
</organism>
<reference evidence="5" key="1">
    <citation type="journal article" date="2020" name="mSystems">
        <title>Genome- and Community-Level Interaction Insights into Carbon Utilization and Element Cycling Functions of Hydrothermarchaeota in Hydrothermal Sediment.</title>
        <authorList>
            <person name="Zhou Z."/>
            <person name="Liu Y."/>
            <person name="Xu W."/>
            <person name="Pan J."/>
            <person name="Luo Z.H."/>
            <person name="Li M."/>
        </authorList>
    </citation>
    <scope>NUCLEOTIDE SEQUENCE [LARGE SCALE GENOMIC DNA]</scope>
    <source>
        <strain evidence="5">SpSt-114</strain>
    </source>
</reference>
<evidence type="ECO:0000313" key="5">
    <source>
        <dbReference type="EMBL" id="HHO73240.1"/>
    </source>
</evidence>